<evidence type="ECO:0000256" key="7">
    <source>
        <dbReference type="SAM" id="SignalP"/>
    </source>
</evidence>
<evidence type="ECO:0000256" key="2">
    <source>
        <dbReference type="ARBA" id="ARBA00010509"/>
    </source>
</evidence>
<dbReference type="PANTHER" id="PTHR34820">
    <property type="entry name" value="INNER MEMBRANE PROTEIN YEBZ"/>
    <property type="match status" value="1"/>
</dbReference>
<dbReference type="InterPro" id="IPR047685">
    <property type="entry name" value="CopC-like"/>
</dbReference>
<keyword evidence="5" id="KW-0574">Periplasm</keyword>
<keyword evidence="4 7" id="KW-0732">Signal</keyword>
<accession>A0A1E1F7E2</accession>
<keyword evidence="3" id="KW-0479">Metal-binding</keyword>
<dbReference type="Pfam" id="PF04234">
    <property type="entry name" value="CopC"/>
    <property type="match status" value="1"/>
</dbReference>
<feature type="domain" description="CopC" evidence="8">
    <location>
        <begin position="23"/>
        <end position="121"/>
    </location>
</feature>
<comment type="similarity">
    <text evidence="2">Belongs to the CopC family.</text>
</comment>
<dbReference type="InterPro" id="IPR014756">
    <property type="entry name" value="Ig_E-set"/>
</dbReference>
<dbReference type="GO" id="GO:0005886">
    <property type="term" value="C:plasma membrane"/>
    <property type="evidence" value="ECO:0007669"/>
    <property type="project" value="TreeGrafter"/>
</dbReference>
<gene>
    <name evidence="9" type="ORF">SCLO_2001050</name>
</gene>
<dbReference type="InterPro" id="IPR032694">
    <property type="entry name" value="CopC/D"/>
</dbReference>
<feature type="signal peptide" evidence="7">
    <location>
        <begin position="1"/>
        <end position="22"/>
    </location>
</feature>
<evidence type="ECO:0000256" key="5">
    <source>
        <dbReference type="ARBA" id="ARBA00022764"/>
    </source>
</evidence>
<dbReference type="GO" id="GO:0005507">
    <property type="term" value="F:copper ion binding"/>
    <property type="evidence" value="ECO:0007669"/>
    <property type="project" value="InterPro"/>
</dbReference>
<evidence type="ECO:0000313" key="9">
    <source>
        <dbReference type="EMBL" id="BAV66438.1"/>
    </source>
</evidence>
<evidence type="ECO:0000256" key="1">
    <source>
        <dbReference type="ARBA" id="ARBA00004418"/>
    </source>
</evidence>
<name>A0A1E1F7E2_9SPHN</name>
<sequence>MRRLFITTAAAALFFVGGVANAHPKLVSASPAANAAVATPEKISLQFSEKLVPAFSKADLTMAAMPGMAAMKMPSSAAVGADGRTLTITPKQRLPRGRYSVDWQVVSGDTHKITGSYNFTVK</sequence>
<dbReference type="AlphaFoldDB" id="A0A1E1F7E2"/>
<dbReference type="Proteomes" id="UP000218272">
    <property type="component" value="Plasmid pSCLO_2"/>
</dbReference>
<evidence type="ECO:0000259" key="8">
    <source>
        <dbReference type="Pfam" id="PF04234"/>
    </source>
</evidence>
<evidence type="ECO:0000256" key="3">
    <source>
        <dbReference type="ARBA" id="ARBA00022723"/>
    </source>
</evidence>
<dbReference type="KEGG" id="sclo:SCLO_2001050"/>
<feature type="chain" id="PRO_5009112622" evidence="7">
    <location>
        <begin position="23"/>
        <end position="122"/>
    </location>
</feature>
<reference evidence="9 10" key="1">
    <citation type="submission" date="2016-10" db="EMBL/GenBank/DDBJ databases">
        <title>Complete Genome Sequence of the Nonylphenol-Degrading Bacterium Sphingobium cloacae JCM 10874T.</title>
        <authorList>
            <person name="Ootsuka M."/>
            <person name="Nishizawa T."/>
            <person name="Ohta H."/>
        </authorList>
    </citation>
    <scope>NUCLEOTIDE SEQUENCE [LARGE SCALE GENOMIC DNA]</scope>
    <source>
        <strain evidence="9 10">JCM 10874</strain>
        <plasmid evidence="10">psclo_2 dna</plasmid>
    </source>
</reference>
<dbReference type="GO" id="GO:0046688">
    <property type="term" value="P:response to copper ion"/>
    <property type="evidence" value="ECO:0007669"/>
    <property type="project" value="InterPro"/>
</dbReference>
<dbReference type="SUPFAM" id="SSF81296">
    <property type="entry name" value="E set domains"/>
    <property type="match status" value="1"/>
</dbReference>
<organism evidence="9 10">
    <name type="scientific">Sphingobium cloacae</name>
    <dbReference type="NCBI Taxonomy" id="120107"/>
    <lineage>
        <taxon>Bacteria</taxon>
        <taxon>Pseudomonadati</taxon>
        <taxon>Pseudomonadota</taxon>
        <taxon>Alphaproteobacteria</taxon>
        <taxon>Sphingomonadales</taxon>
        <taxon>Sphingomonadaceae</taxon>
        <taxon>Sphingobium</taxon>
    </lineage>
</organism>
<keyword evidence="9" id="KW-0614">Plasmid</keyword>
<comment type="subcellular location">
    <subcellularLocation>
        <location evidence="1">Periplasm</location>
    </subcellularLocation>
</comment>
<keyword evidence="6" id="KW-0186">Copper</keyword>
<evidence type="ECO:0000256" key="4">
    <source>
        <dbReference type="ARBA" id="ARBA00022729"/>
    </source>
</evidence>
<geneLocation type="plasmid" evidence="10">
    <name>psclo_2 dna</name>
</geneLocation>
<evidence type="ECO:0000313" key="10">
    <source>
        <dbReference type="Proteomes" id="UP000218272"/>
    </source>
</evidence>
<dbReference type="EMBL" id="AP017656">
    <property type="protein sequence ID" value="BAV66438.1"/>
    <property type="molecule type" value="Genomic_DNA"/>
</dbReference>
<dbReference type="RefSeq" id="WP_007407009.1">
    <property type="nucleotide sequence ID" value="NZ_AP017656.1"/>
</dbReference>
<proteinExistence type="inferred from homology"/>
<dbReference type="InterPro" id="IPR014755">
    <property type="entry name" value="Cu-Rt/internalin_Ig-like"/>
</dbReference>
<dbReference type="Gene3D" id="2.60.40.1220">
    <property type="match status" value="1"/>
</dbReference>
<evidence type="ECO:0000256" key="6">
    <source>
        <dbReference type="ARBA" id="ARBA00023008"/>
    </source>
</evidence>
<dbReference type="GO" id="GO:0006825">
    <property type="term" value="P:copper ion transport"/>
    <property type="evidence" value="ECO:0007669"/>
    <property type="project" value="InterPro"/>
</dbReference>
<dbReference type="GO" id="GO:0042597">
    <property type="term" value="C:periplasmic space"/>
    <property type="evidence" value="ECO:0007669"/>
    <property type="project" value="UniProtKB-SubCell"/>
</dbReference>
<dbReference type="InterPro" id="IPR007348">
    <property type="entry name" value="CopC_dom"/>
</dbReference>
<dbReference type="NCBIfam" id="NF033814">
    <property type="entry name" value="copper_CopC"/>
    <property type="match status" value="1"/>
</dbReference>
<protein>
    <submittedName>
        <fullName evidence="9">Copper resistance protein CopC</fullName>
    </submittedName>
</protein>
<dbReference type="PANTHER" id="PTHR34820:SF4">
    <property type="entry name" value="INNER MEMBRANE PROTEIN YEBZ"/>
    <property type="match status" value="1"/>
</dbReference>
<dbReference type="OrthoDB" id="9796814at2"/>
<keyword evidence="10" id="KW-1185">Reference proteome</keyword>